<dbReference type="Pfam" id="PF08241">
    <property type="entry name" value="Methyltransf_11"/>
    <property type="match status" value="1"/>
</dbReference>
<comment type="caution">
    <text evidence="5">The sequence shown here is derived from an EMBL/GenBank/DDBJ whole genome shotgun (WGS) entry which is preliminary data.</text>
</comment>
<dbReference type="RefSeq" id="WP_095521825.1">
    <property type="nucleotide sequence ID" value="NZ_NPKH01000039.1"/>
</dbReference>
<keyword evidence="1 5" id="KW-0489">Methyltransferase</keyword>
<dbReference type="GO" id="GO:0032259">
    <property type="term" value="P:methylation"/>
    <property type="evidence" value="ECO:0007669"/>
    <property type="project" value="UniProtKB-KW"/>
</dbReference>
<dbReference type="CDD" id="cd02440">
    <property type="entry name" value="AdoMet_MTases"/>
    <property type="match status" value="1"/>
</dbReference>
<evidence type="ECO:0000313" key="5">
    <source>
        <dbReference type="EMBL" id="PAP91860.1"/>
    </source>
</evidence>
<organism evidence="5 6">
    <name type="scientific">Mesorhizobium wenxiniae</name>
    <dbReference type="NCBI Taxonomy" id="2014805"/>
    <lineage>
        <taxon>Bacteria</taxon>
        <taxon>Pseudomonadati</taxon>
        <taxon>Pseudomonadota</taxon>
        <taxon>Alphaproteobacteria</taxon>
        <taxon>Hyphomicrobiales</taxon>
        <taxon>Phyllobacteriaceae</taxon>
        <taxon>Mesorhizobium</taxon>
    </lineage>
</organism>
<evidence type="ECO:0000313" key="6">
    <source>
        <dbReference type="Proteomes" id="UP000215931"/>
    </source>
</evidence>
<keyword evidence="6" id="KW-1185">Reference proteome</keyword>
<dbReference type="Gene3D" id="3.40.50.150">
    <property type="entry name" value="Vaccinia Virus protein VP39"/>
    <property type="match status" value="1"/>
</dbReference>
<sequence>MAELFDSYKSNYGEAVAGSIRFSGLKHDFFLIAKADLLRRLVVERRLRQGGAGVRALDVGCGVGSLHPYLEGAFERLDGCDVSEESILRAGQVNPGVTYRACTTPSLPYEDGAFDLAFASCVVHHVPPVSWLDFFREMRRVVRPGGVACIIEHNPYNLLTRLAVSRCPFDQDAVLLNAAKARSLFQETGFSDIRSEHFLLLPSARPFARRLERVLAPMPLGAQYACSAYV</sequence>
<evidence type="ECO:0000259" key="4">
    <source>
        <dbReference type="Pfam" id="PF08241"/>
    </source>
</evidence>
<dbReference type="Proteomes" id="UP000215931">
    <property type="component" value="Unassembled WGS sequence"/>
</dbReference>
<dbReference type="OrthoDB" id="5449367at2"/>
<dbReference type="GO" id="GO:0008757">
    <property type="term" value="F:S-adenosylmethionine-dependent methyltransferase activity"/>
    <property type="evidence" value="ECO:0007669"/>
    <property type="project" value="InterPro"/>
</dbReference>
<evidence type="ECO:0000256" key="1">
    <source>
        <dbReference type="ARBA" id="ARBA00022603"/>
    </source>
</evidence>
<keyword evidence="3" id="KW-0949">S-adenosyl-L-methionine</keyword>
<reference evidence="5 6" key="1">
    <citation type="submission" date="2017-08" db="EMBL/GenBank/DDBJ databases">
        <title>Mesorhizobium wenxinae sp. nov., a novel rhizobial species isolated from root nodules of chickpea (Cicer arietinum L.).</title>
        <authorList>
            <person name="Zhang J."/>
        </authorList>
    </citation>
    <scope>NUCLEOTIDE SEQUENCE [LARGE SCALE GENOMIC DNA]</scope>
    <source>
        <strain evidence="6">WYCCWR 10019</strain>
    </source>
</reference>
<proteinExistence type="predicted"/>
<protein>
    <submittedName>
        <fullName evidence="5">SAM-dependent methyltransferase</fullName>
    </submittedName>
</protein>
<dbReference type="PANTHER" id="PTHR43464">
    <property type="entry name" value="METHYLTRANSFERASE"/>
    <property type="match status" value="1"/>
</dbReference>
<dbReference type="AlphaFoldDB" id="A0A271K892"/>
<feature type="domain" description="Methyltransferase type 11" evidence="4">
    <location>
        <begin position="57"/>
        <end position="149"/>
    </location>
</feature>
<gene>
    <name evidence="5" type="ORF">CIT31_32130</name>
</gene>
<dbReference type="InterPro" id="IPR029063">
    <property type="entry name" value="SAM-dependent_MTases_sf"/>
</dbReference>
<keyword evidence="2 5" id="KW-0808">Transferase</keyword>
<accession>A0A271K892</accession>
<dbReference type="PANTHER" id="PTHR43464:SF19">
    <property type="entry name" value="UBIQUINONE BIOSYNTHESIS O-METHYLTRANSFERASE, MITOCHONDRIAL"/>
    <property type="match status" value="1"/>
</dbReference>
<dbReference type="SUPFAM" id="SSF53335">
    <property type="entry name" value="S-adenosyl-L-methionine-dependent methyltransferases"/>
    <property type="match status" value="1"/>
</dbReference>
<evidence type="ECO:0000256" key="3">
    <source>
        <dbReference type="ARBA" id="ARBA00022691"/>
    </source>
</evidence>
<dbReference type="InterPro" id="IPR013216">
    <property type="entry name" value="Methyltransf_11"/>
</dbReference>
<evidence type="ECO:0000256" key="2">
    <source>
        <dbReference type="ARBA" id="ARBA00022679"/>
    </source>
</evidence>
<name>A0A271K892_9HYPH</name>
<dbReference type="EMBL" id="NPKH01000039">
    <property type="protein sequence ID" value="PAP91860.1"/>
    <property type="molecule type" value="Genomic_DNA"/>
</dbReference>